<dbReference type="Proteomes" id="UP000721236">
    <property type="component" value="Unassembled WGS sequence"/>
</dbReference>
<evidence type="ECO:0000313" key="2">
    <source>
        <dbReference type="EMBL" id="CAG9165282.1"/>
    </source>
</evidence>
<reference evidence="2 3" key="1">
    <citation type="submission" date="2021-08" db="EMBL/GenBank/DDBJ databases">
        <authorList>
            <person name="Peeters C."/>
        </authorList>
    </citation>
    <scope>NUCLEOTIDE SEQUENCE [LARGE SCALE GENOMIC DNA]</scope>
    <source>
        <strain evidence="2 3">LMG 21510</strain>
    </source>
</reference>
<gene>
    <name evidence="2" type="ORF">LMG21510_00016</name>
</gene>
<comment type="caution">
    <text evidence="2">The sequence shown here is derived from an EMBL/GenBank/DDBJ whole genome shotgun (WGS) entry which is preliminary data.</text>
</comment>
<dbReference type="EMBL" id="CAJZAH010000001">
    <property type="protein sequence ID" value="CAG9165282.1"/>
    <property type="molecule type" value="Genomic_DNA"/>
</dbReference>
<organism evidence="2 3">
    <name type="scientific">Cupriavidus respiraculi</name>
    <dbReference type="NCBI Taxonomy" id="195930"/>
    <lineage>
        <taxon>Bacteria</taxon>
        <taxon>Pseudomonadati</taxon>
        <taxon>Pseudomonadota</taxon>
        <taxon>Betaproteobacteria</taxon>
        <taxon>Burkholderiales</taxon>
        <taxon>Burkholderiaceae</taxon>
        <taxon>Cupriavidus</taxon>
    </lineage>
</organism>
<sequence length="102" mass="10987">MGNGRGVPLLRRVTLAPALSRERDSEATAGLLPFPRLRQRDGGRPPPRSPTPAHRYNTVGSHNPISGNTYSSTSATTWIAMNGSMPPKIWFSVTCGGATPFR</sequence>
<evidence type="ECO:0000313" key="3">
    <source>
        <dbReference type="Proteomes" id="UP000721236"/>
    </source>
</evidence>
<proteinExistence type="predicted"/>
<feature type="compositionally biased region" description="Polar residues" evidence="1">
    <location>
        <begin position="58"/>
        <end position="69"/>
    </location>
</feature>
<accession>A0ABM8WDW3</accession>
<protein>
    <submittedName>
        <fullName evidence="2">Uncharacterized protein</fullName>
    </submittedName>
</protein>
<name>A0ABM8WDW3_9BURK</name>
<feature type="region of interest" description="Disordered" evidence="1">
    <location>
        <begin position="21"/>
        <end position="69"/>
    </location>
</feature>
<keyword evidence="3" id="KW-1185">Reference proteome</keyword>
<evidence type="ECO:0000256" key="1">
    <source>
        <dbReference type="SAM" id="MobiDB-lite"/>
    </source>
</evidence>